<feature type="transmembrane region" description="Helical" evidence="4">
    <location>
        <begin position="357"/>
        <end position="376"/>
    </location>
</feature>
<protein>
    <submittedName>
        <fullName evidence="6">Major facilitator superfamily domain-containing protein</fullName>
    </submittedName>
</protein>
<dbReference type="GO" id="GO:0016020">
    <property type="term" value="C:membrane"/>
    <property type="evidence" value="ECO:0007669"/>
    <property type="project" value="UniProtKB-SubCell"/>
</dbReference>
<dbReference type="InterPro" id="IPR036259">
    <property type="entry name" value="MFS_trans_sf"/>
</dbReference>
<dbReference type="PANTHER" id="PTHR11360">
    <property type="entry name" value="MONOCARBOXYLATE TRANSPORTER"/>
    <property type="match status" value="1"/>
</dbReference>
<feature type="transmembrane region" description="Helical" evidence="4">
    <location>
        <begin position="165"/>
        <end position="186"/>
    </location>
</feature>
<dbReference type="InterPro" id="IPR050327">
    <property type="entry name" value="Proton-linked_MCT"/>
</dbReference>
<feature type="region of interest" description="Disordered" evidence="3">
    <location>
        <begin position="1"/>
        <end position="36"/>
    </location>
</feature>
<feature type="transmembrane region" description="Helical" evidence="4">
    <location>
        <begin position="62"/>
        <end position="84"/>
    </location>
</feature>
<evidence type="ECO:0000256" key="4">
    <source>
        <dbReference type="SAM" id="Phobius"/>
    </source>
</evidence>
<dbReference type="Gene3D" id="1.20.1250.20">
    <property type="entry name" value="MFS general substrate transporter like domains"/>
    <property type="match status" value="2"/>
</dbReference>
<reference evidence="6 7" key="1">
    <citation type="journal article" date="2019" name="Nat. Ecol. Evol.">
        <title>Megaphylogeny resolves global patterns of mushroom evolution.</title>
        <authorList>
            <person name="Varga T."/>
            <person name="Krizsan K."/>
            <person name="Foldi C."/>
            <person name="Dima B."/>
            <person name="Sanchez-Garcia M."/>
            <person name="Sanchez-Ramirez S."/>
            <person name="Szollosi G.J."/>
            <person name="Szarkandi J.G."/>
            <person name="Papp V."/>
            <person name="Albert L."/>
            <person name="Andreopoulos W."/>
            <person name="Angelini C."/>
            <person name="Antonin V."/>
            <person name="Barry K.W."/>
            <person name="Bougher N.L."/>
            <person name="Buchanan P."/>
            <person name="Buyck B."/>
            <person name="Bense V."/>
            <person name="Catcheside P."/>
            <person name="Chovatia M."/>
            <person name="Cooper J."/>
            <person name="Damon W."/>
            <person name="Desjardin D."/>
            <person name="Finy P."/>
            <person name="Geml J."/>
            <person name="Haridas S."/>
            <person name="Hughes K."/>
            <person name="Justo A."/>
            <person name="Karasinski D."/>
            <person name="Kautmanova I."/>
            <person name="Kiss B."/>
            <person name="Kocsube S."/>
            <person name="Kotiranta H."/>
            <person name="LaButti K.M."/>
            <person name="Lechner B.E."/>
            <person name="Liimatainen K."/>
            <person name="Lipzen A."/>
            <person name="Lukacs Z."/>
            <person name="Mihaltcheva S."/>
            <person name="Morgado L.N."/>
            <person name="Niskanen T."/>
            <person name="Noordeloos M.E."/>
            <person name="Ohm R.A."/>
            <person name="Ortiz-Santana B."/>
            <person name="Ovrebo C."/>
            <person name="Racz N."/>
            <person name="Riley R."/>
            <person name="Savchenko A."/>
            <person name="Shiryaev A."/>
            <person name="Soop K."/>
            <person name="Spirin V."/>
            <person name="Szebenyi C."/>
            <person name="Tomsovsky M."/>
            <person name="Tulloss R.E."/>
            <person name="Uehling J."/>
            <person name="Grigoriev I.V."/>
            <person name="Vagvolgyi C."/>
            <person name="Papp T."/>
            <person name="Martin F.M."/>
            <person name="Miettinen O."/>
            <person name="Hibbett D.S."/>
            <person name="Nagy L.G."/>
        </authorList>
    </citation>
    <scope>NUCLEOTIDE SEQUENCE [LARGE SCALE GENOMIC DNA]</scope>
    <source>
        <strain evidence="6 7">CBS 309.79</strain>
    </source>
</reference>
<dbReference type="PROSITE" id="PS50850">
    <property type="entry name" value="MFS"/>
    <property type="match status" value="1"/>
</dbReference>
<evidence type="ECO:0000256" key="1">
    <source>
        <dbReference type="ARBA" id="ARBA00004141"/>
    </source>
</evidence>
<feature type="compositionally biased region" description="Basic and acidic residues" evidence="3">
    <location>
        <begin position="1"/>
        <end position="13"/>
    </location>
</feature>
<feature type="transmembrane region" description="Helical" evidence="4">
    <location>
        <begin position="267"/>
        <end position="290"/>
    </location>
</feature>
<proteinExistence type="inferred from homology"/>
<evidence type="ECO:0000313" key="6">
    <source>
        <dbReference type="EMBL" id="TFL01978.1"/>
    </source>
</evidence>
<feature type="compositionally biased region" description="Low complexity" evidence="3">
    <location>
        <begin position="23"/>
        <end position="36"/>
    </location>
</feature>
<feature type="transmembrane region" description="Helical" evidence="4">
    <location>
        <begin position="135"/>
        <end position="159"/>
    </location>
</feature>
<feature type="transmembrane region" description="Helical" evidence="4">
    <location>
        <begin position="224"/>
        <end position="246"/>
    </location>
</feature>
<sequence length="471" mass="51734">MKYDEPRHPELELASRQPTRTATPELTTSRPTSTRSLTSNAIVTSQNQTLGQKKQHKRYQMILVACGFFMVFNVIGINWSYGIFQEYYTSSQTHIKGTEGQDALVSLIGSIGAGLTWSGGIIAGPIMARAKHVQWVTLFGVVTMSVGLMLVSICTKVWQLFLTEALLYGLGSSFYYFPIIAITPLYFDRHRALAMGIVLSGAGAGGLVFAPLVRTLIDTVGAPWTFRILGIWNLAVGLPIAFLVKYRPGYRPQGRTRLTWDLLRRGTFVYQAIGAFLQAAGNLVPMYFMTSYSTSILSHSRSYSALLLATHNAVNLCSRITMGYLADHLGRQNTMLISVLLSAISVLALWYDASQARFIAFIVMYGIYAGGYNALLPTTVAEVYGVQHYASVNSSIYFIRGLGSMAGAPLAGLILGSYARGAREGGEVDVGLQKRYKDVVVYDGVLLMAATLAVANVRWFDAREKGWKWKA</sequence>
<comment type="subcellular location">
    <subcellularLocation>
        <location evidence="1">Membrane</location>
        <topology evidence="1">Multi-pass membrane protein</topology>
    </subcellularLocation>
</comment>
<evidence type="ECO:0000256" key="3">
    <source>
        <dbReference type="SAM" id="MobiDB-lite"/>
    </source>
</evidence>
<accession>A0A5C3QKV9</accession>
<keyword evidence="7" id="KW-1185">Reference proteome</keyword>
<dbReference type="AlphaFoldDB" id="A0A5C3QKV9"/>
<feature type="transmembrane region" description="Helical" evidence="4">
    <location>
        <begin position="397"/>
        <end position="419"/>
    </location>
</feature>
<dbReference type="Pfam" id="PF07690">
    <property type="entry name" value="MFS_1"/>
    <property type="match status" value="1"/>
</dbReference>
<feature type="domain" description="Major facilitator superfamily (MFS) profile" evidence="5">
    <location>
        <begin position="267"/>
        <end position="471"/>
    </location>
</feature>
<dbReference type="Proteomes" id="UP000305067">
    <property type="component" value="Unassembled WGS sequence"/>
</dbReference>
<keyword evidence="4" id="KW-1133">Transmembrane helix</keyword>
<dbReference type="EMBL" id="ML178823">
    <property type="protein sequence ID" value="TFL01978.1"/>
    <property type="molecule type" value="Genomic_DNA"/>
</dbReference>
<gene>
    <name evidence="6" type="ORF">BDV98DRAFT_655676</name>
</gene>
<dbReference type="InterPro" id="IPR020846">
    <property type="entry name" value="MFS_dom"/>
</dbReference>
<organism evidence="6 7">
    <name type="scientific">Pterulicium gracile</name>
    <dbReference type="NCBI Taxonomy" id="1884261"/>
    <lineage>
        <taxon>Eukaryota</taxon>
        <taxon>Fungi</taxon>
        <taxon>Dikarya</taxon>
        <taxon>Basidiomycota</taxon>
        <taxon>Agaricomycotina</taxon>
        <taxon>Agaricomycetes</taxon>
        <taxon>Agaricomycetidae</taxon>
        <taxon>Agaricales</taxon>
        <taxon>Pleurotineae</taxon>
        <taxon>Pterulaceae</taxon>
        <taxon>Pterulicium</taxon>
    </lineage>
</organism>
<dbReference type="PANTHER" id="PTHR11360:SF284">
    <property type="entry name" value="EG:103B4.3 PROTEIN-RELATED"/>
    <property type="match status" value="1"/>
</dbReference>
<evidence type="ECO:0000256" key="2">
    <source>
        <dbReference type="ARBA" id="ARBA00006727"/>
    </source>
</evidence>
<name>A0A5C3QKV9_9AGAR</name>
<feature type="transmembrane region" description="Helical" evidence="4">
    <location>
        <begin position="439"/>
        <end position="460"/>
    </location>
</feature>
<dbReference type="InterPro" id="IPR011701">
    <property type="entry name" value="MFS"/>
</dbReference>
<feature type="transmembrane region" description="Helical" evidence="4">
    <location>
        <begin position="104"/>
        <end position="123"/>
    </location>
</feature>
<keyword evidence="4" id="KW-0472">Membrane</keyword>
<dbReference type="OrthoDB" id="2213137at2759"/>
<feature type="transmembrane region" description="Helical" evidence="4">
    <location>
        <begin position="193"/>
        <end position="212"/>
    </location>
</feature>
<evidence type="ECO:0000259" key="5">
    <source>
        <dbReference type="PROSITE" id="PS50850"/>
    </source>
</evidence>
<dbReference type="SUPFAM" id="SSF103473">
    <property type="entry name" value="MFS general substrate transporter"/>
    <property type="match status" value="1"/>
</dbReference>
<dbReference type="GO" id="GO:0022857">
    <property type="term" value="F:transmembrane transporter activity"/>
    <property type="evidence" value="ECO:0007669"/>
    <property type="project" value="InterPro"/>
</dbReference>
<keyword evidence="4" id="KW-0812">Transmembrane</keyword>
<evidence type="ECO:0000313" key="7">
    <source>
        <dbReference type="Proteomes" id="UP000305067"/>
    </source>
</evidence>
<feature type="transmembrane region" description="Helical" evidence="4">
    <location>
        <begin position="334"/>
        <end position="351"/>
    </location>
</feature>
<comment type="similarity">
    <text evidence="2">Belongs to the major facilitator superfamily. Monocarboxylate porter (TC 2.A.1.13) family.</text>
</comment>